<feature type="chain" id="PRO_5046736212" description="Lysozyme inhibitor LprI-like N-terminal domain-containing protein" evidence="1">
    <location>
        <begin position="29"/>
        <end position="175"/>
    </location>
</feature>
<accession>A0ABQ4UIL1</accession>
<reference evidence="3" key="2">
    <citation type="submission" date="2021-08" db="EMBL/GenBank/DDBJ databases">
        <authorList>
            <person name="Tani A."/>
            <person name="Ola A."/>
            <person name="Ogura Y."/>
            <person name="Katsura K."/>
            <person name="Hayashi T."/>
        </authorList>
    </citation>
    <scope>NUCLEOTIDE SEQUENCE</scope>
    <source>
        <strain evidence="3">NBRC 15686</strain>
    </source>
</reference>
<name>A0ABQ4UIL1_9HYPH</name>
<dbReference type="Pfam" id="PF07007">
    <property type="entry name" value="LprI"/>
    <property type="match status" value="1"/>
</dbReference>
<dbReference type="PANTHER" id="PTHR39176:SF1">
    <property type="entry name" value="PERIPLASMIC PROTEIN"/>
    <property type="match status" value="1"/>
</dbReference>
<dbReference type="Gene3D" id="1.20.1270.180">
    <property type="match status" value="1"/>
</dbReference>
<evidence type="ECO:0000256" key="1">
    <source>
        <dbReference type="SAM" id="SignalP"/>
    </source>
</evidence>
<keyword evidence="4" id="KW-1185">Reference proteome</keyword>
<evidence type="ECO:0000313" key="3">
    <source>
        <dbReference type="EMBL" id="GJE67156.1"/>
    </source>
</evidence>
<protein>
    <recommendedName>
        <fullName evidence="2">Lysozyme inhibitor LprI-like N-terminal domain-containing protein</fullName>
    </recommendedName>
</protein>
<comment type="caution">
    <text evidence="3">The sequence shown here is derived from an EMBL/GenBank/DDBJ whole genome shotgun (WGS) entry which is preliminary data.</text>
</comment>
<dbReference type="RefSeq" id="WP_238227610.1">
    <property type="nucleotide sequence ID" value="NZ_BAAADH010000094.1"/>
</dbReference>
<organism evidence="3 4">
    <name type="scientific">Methylorubrum aminovorans</name>
    <dbReference type="NCBI Taxonomy" id="269069"/>
    <lineage>
        <taxon>Bacteria</taxon>
        <taxon>Pseudomonadati</taxon>
        <taxon>Pseudomonadota</taxon>
        <taxon>Alphaproteobacteria</taxon>
        <taxon>Hyphomicrobiales</taxon>
        <taxon>Methylobacteriaceae</taxon>
        <taxon>Methylorubrum</taxon>
    </lineage>
</organism>
<evidence type="ECO:0000313" key="4">
    <source>
        <dbReference type="Proteomes" id="UP001055039"/>
    </source>
</evidence>
<dbReference type="Proteomes" id="UP001055039">
    <property type="component" value="Unassembled WGS sequence"/>
</dbReference>
<sequence length="175" mass="19046">MSRLFAAAVLGAYVGMLVTMTFTPQAMAAPERPTPETCSMDDPTACLDRHGEAAARALDKAYADAASKLSAACAEVISPGIGACLERAWQIADKELNETYARAMKSIENDEAGRKWREQLKLAQQAWLRFRDADCGDLVFSEWMNGTGAGAAAVACQVGHTVARTAELRRRYDRR</sequence>
<reference evidence="3" key="1">
    <citation type="journal article" date="2021" name="Front. Microbiol.">
        <title>Comprehensive Comparative Genomics and Phenotyping of Methylobacterium Species.</title>
        <authorList>
            <person name="Alessa O."/>
            <person name="Ogura Y."/>
            <person name="Fujitani Y."/>
            <person name="Takami H."/>
            <person name="Hayashi T."/>
            <person name="Sahin N."/>
            <person name="Tani A."/>
        </authorList>
    </citation>
    <scope>NUCLEOTIDE SEQUENCE</scope>
    <source>
        <strain evidence="3">NBRC 15686</strain>
    </source>
</reference>
<dbReference type="EMBL" id="BPRC01000022">
    <property type="protein sequence ID" value="GJE67156.1"/>
    <property type="molecule type" value="Genomic_DNA"/>
</dbReference>
<dbReference type="InterPro" id="IPR009739">
    <property type="entry name" value="LprI-like_N"/>
</dbReference>
<feature type="domain" description="Lysozyme inhibitor LprI-like N-terminal" evidence="2">
    <location>
        <begin position="81"/>
        <end position="168"/>
    </location>
</feature>
<feature type="signal peptide" evidence="1">
    <location>
        <begin position="1"/>
        <end position="28"/>
    </location>
</feature>
<gene>
    <name evidence="3" type="ORF">LNAOJCKE_4382</name>
</gene>
<proteinExistence type="predicted"/>
<evidence type="ECO:0000259" key="2">
    <source>
        <dbReference type="Pfam" id="PF07007"/>
    </source>
</evidence>
<keyword evidence="1" id="KW-0732">Signal</keyword>
<dbReference type="PANTHER" id="PTHR39176">
    <property type="entry name" value="PERIPLASMIC PROTEIN-RELATED"/>
    <property type="match status" value="1"/>
</dbReference>